<dbReference type="InterPro" id="IPR000515">
    <property type="entry name" value="MetI-like"/>
</dbReference>
<comment type="subcellular location">
    <subcellularLocation>
        <location evidence="1 9">Cell membrane</location>
        <topology evidence="1 9">Multi-pass membrane protein</topology>
    </subcellularLocation>
</comment>
<dbReference type="SUPFAM" id="SSF161098">
    <property type="entry name" value="MetI-like"/>
    <property type="match status" value="1"/>
</dbReference>
<evidence type="ECO:0000256" key="3">
    <source>
        <dbReference type="ARBA" id="ARBA00022448"/>
    </source>
</evidence>
<dbReference type="InterPro" id="IPR051124">
    <property type="entry name" value="Phosphate_Transport_Permease"/>
</dbReference>
<dbReference type="Pfam" id="PF00528">
    <property type="entry name" value="BPD_transp_1"/>
    <property type="match status" value="1"/>
</dbReference>
<comment type="caution">
    <text evidence="9">Lacks conserved residue(s) required for the propagation of feature annotation.</text>
</comment>
<dbReference type="GO" id="GO:0006817">
    <property type="term" value="P:phosphate ion transport"/>
    <property type="evidence" value="ECO:0007669"/>
    <property type="project" value="UniProtKB-KW"/>
</dbReference>
<dbReference type="Gene3D" id="1.10.3720.10">
    <property type="entry name" value="MetI-like"/>
    <property type="match status" value="1"/>
</dbReference>
<dbReference type="PANTHER" id="PTHR30425:SF1">
    <property type="entry name" value="PHOSPHATE TRANSPORT SYSTEM PERMEASE PROTEIN PSTC"/>
    <property type="match status" value="1"/>
</dbReference>
<evidence type="ECO:0000256" key="9">
    <source>
        <dbReference type="RuleBase" id="RU363032"/>
    </source>
</evidence>
<evidence type="ECO:0000256" key="1">
    <source>
        <dbReference type="ARBA" id="ARBA00004651"/>
    </source>
</evidence>
<keyword evidence="8 9" id="KW-0472">Membrane</keyword>
<accession>A0A2X1WZL0</accession>
<keyword evidence="3 9" id="KW-0813">Transport</keyword>
<feature type="domain" description="ABC transmembrane type-1" evidence="10">
    <location>
        <begin position="1"/>
        <end position="70"/>
    </location>
</feature>
<dbReference type="EMBL" id="UATM01000017">
    <property type="protein sequence ID" value="SPY36289.1"/>
    <property type="molecule type" value="Genomic_DNA"/>
</dbReference>
<protein>
    <submittedName>
        <fullName evidence="11">Phosphate transport system permease protein pstC</fullName>
    </submittedName>
</protein>
<dbReference type="PANTHER" id="PTHR30425">
    <property type="entry name" value="PHOSPHATE TRANSPORT SYSTEM PERMEASE PROTEIN PST"/>
    <property type="match status" value="1"/>
</dbReference>
<comment type="similarity">
    <text evidence="2">Belongs to the binding-protein-dependent transport system permease family. CysTW subfamily.</text>
</comment>
<dbReference type="CDD" id="cd06261">
    <property type="entry name" value="TM_PBP2"/>
    <property type="match status" value="1"/>
</dbReference>
<evidence type="ECO:0000313" key="11">
    <source>
        <dbReference type="EMBL" id="SPY36289.1"/>
    </source>
</evidence>
<evidence type="ECO:0000256" key="5">
    <source>
        <dbReference type="ARBA" id="ARBA00022592"/>
    </source>
</evidence>
<dbReference type="Proteomes" id="UP000250070">
    <property type="component" value="Unassembled WGS sequence"/>
</dbReference>
<keyword evidence="5" id="KW-0592">Phosphate transport</keyword>
<dbReference type="PROSITE" id="PS50928">
    <property type="entry name" value="ABC_TM1"/>
    <property type="match status" value="1"/>
</dbReference>
<sequence length="70" mass="7404">MPKSYYSGSLSLGASHDETITRVMIPAARSGIFAGIILGIGRAIGETMAVILVAGNQTRLTLNLSRELEL</sequence>
<dbReference type="AlphaFoldDB" id="A0A2X1WZL0"/>
<dbReference type="GO" id="GO:0055085">
    <property type="term" value="P:transmembrane transport"/>
    <property type="evidence" value="ECO:0007669"/>
    <property type="project" value="InterPro"/>
</dbReference>
<name>A0A2X1WZL0_9FIRM</name>
<evidence type="ECO:0000256" key="2">
    <source>
        <dbReference type="ARBA" id="ARBA00007069"/>
    </source>
</evidence>
<keyword evidence="7 9" id="KW-1133">Transmembrane helix</keyword>
<evidence type="ECO:0000256" key="7">
    <source>
        <dbReference type="ARBA" id="ARBA00022989"/>
    </source>
</evidence>
<organism evidence="11 12">
    <name type="scientific">Peptoniphilus harei</name>
    <dbReference type="NCBI Taxonomy" id="54005"/>
    <lineage>
        <taxon>Bacteria</taxon>
        <taxon>Bacillati</taxon>
        <taxon>Bacillota</taxon>
        <taxon>Tissierellia</taxon>
        <taxon>Tissierellales</taxon>
        <taxon>Peptoniphilaceae</taxon>
        <taxon>Peptoniphilus</taxon>
    </lineage>
</organism>
<evidence type="ECO:0000259" key="10">
    <source>
        <dbReference type="PROSITE" id="PS50928"/>
    </source>
</evidence>
<reference evidence="11 12" key="1">
    <citation type="submission" date="2018-06" db="EMBL/GenBank/DDBJ databases">
        <authorList>
            <consortium name="Pathogen Informatics"/>
            <person name="Doyle S."/>
        </authorList>
    </citation>
    <scope>NUCLEOTIDE SEQUENCE [LARGE SCALE GENOMIC DNA]</scope>
    <source>
        <strain evidence="11 12">NCTC13076</strain>
    </source>
</reference>
<dbReference type="InterPro" id="IPR035906">
    <property type="entry name" value="MetI-like_sf"/>
</dbReference>
<feature type="transmembrane region" description="Helical" evidence="9">
    <location>
        <begin position="32"/>
        <end position="54"/>
    </location>
</feature>
<keyword evidence="4" id="KW-1003">Cell membrane</keyword>
<gene>
    <name evidence="11" type="primary">pstC_2</name>
    <name evidence="11" type="ORF">NCTC13076_00217</name>
</gene>
<evidence type="ECO:0000256" key="4">
    <source>
        <dbReference type="ARBA" id="ARBA00022475"/>
    </source>
</evidence>
<keyword evidence="6 9" id="KW-0812">Transmembrane</keyword>
<dbReference type="GO" id="GO:0005886">
    <property type="term" value="C:plasma membrane"/>
    <property type="evidence" value="ECO:0007669"/>
    <property type="project" value="UniProtKB-SubCell"/>
</dbReference>
<evidence type="ECO:0000313" key="12">
    <source>
        <dbReference type="Proteomes" id="UP000250070"/>
    </source>
</evidence>
<proteinExistence type="inferred from homology"/>
<evidence type="ECO:0000256" key="8">
    <source>
        <dbReference type="ARBA" id="ARBA00023136"/>
    </source>
</evidence>
<evidence type="ECO:0000256" key="6">
    <source>
        <dbReference type="ARBA" id="ARBA00022692"/>
    </source>
</evidence>